<feature type="binding site" description="axial binding residue" evidence="3">
    <location>
        <position position="172"/>
    </location>
    <ligand>
        <name>heme c</name>
        <dbReference type="ChEBI" id="CHEBI:61717"/>
        <label>2</label>
    </ligand>
    <ligandPart>
        <name>Fe</name>
        <dbReference type="ChEBI" id="CHEBI:18248"/>
    </ligandPart>
</feature>
<keyword evidence="1 3" id="KW-0479">Metal-binding</keyword>
<feature type="binding site" description="axial binding residue" evidence="3">
    <location>
        <position position="106"/>
    </location>
    <ligand>
        <name>heme c</name>
        <dbReference type="ChEBI" id="CHEBI:61717"/>
        <label>1</label>
    </ligand>
    <ligandPart>
        <name>Fe</name>
        <dbReference type="ChEBI" id="CHEBI:18248"/>
    </ligandPart>
</feature>
<feature type="binding site" description="covalent" evidence="2">
    <location>
        <position position="194"/>
    </location>
    <ligand>
        <name>heme c</name>
        <dbReference type="ChEBI" id="CHEBI:61717"/>
        <label>1</label>
    </ligand>
</feature>
<dbReference type="GO" id="GO:0019331">
    <property type="term" value="P:anaerobic respiration, using ammonium as electron donor"/>
    <property type="evidence" value="ECO:0007669"/>
    <property type="project" value="UniProtKB-UniRule"/>
</dbReference>
<feature type="binding site" description="axial binding residue" evidence="3">
    <location>
        <position position="285"/>
    </location>
    <ligand>
        <name>heme c</name>
        <dbReference type="ChEBI" id="CHEBI:61717"/>
        <label>6</label>
    </ligand>
    <ligandPart>
        <name>Fe</name>
        <dbReference type="ChEBI" id="CHEBI:18248"/>
    </ligandPart>
</feature>
<dbReference type="EC" id="1.7.2.6" evidence="1"/>
<dbReference type="InterPro" id="IPR036280">
    <property type="entry name" value="Multihaem_cyt_sf"/>
</dbReference>
<feature type="binding site" description="covalent" evidence="2">
    <location>
        <position position="171"/>
    </location>
    <ligand>
        <name>heme c</name>
        <dbReference type="ChEBI" id="CHEBI:61717"/>
        <label>1</label>
    </ligand>
</feature>
<dbReference type="FunFam" id="1.10.780.10:FF:000001">
    <property type="entry name" value="Hydroxylamine oxidoreductase"/>
    <property type="match status" value="1"/>
</dbReference>
<proteinExistence type="predicted"/>
<evidence type="ECO:0000313" key="5">
    <source>
        <dbReference type="EMBL" id="RKF12851.1"/>
    </source>
</evidence>
<dbReference type="Gene3D" id="1.10.780.10">
    <property type="entry name" value="Hydroxylamine Oxidoreductase, Chain A, domain 1"/>
    <property type="match status" value="1"/>
</dbReference>
<dbReference type="InterPro" id="IPR012138">
    <property type="entry name" value="HAO"/>
</dbReference>
<feature type="binding site" description="covalent" evidence="2">
    <location>
        <position position="251"/>
    </location>
    <ligand>
        <name>heme c</name>
        <dbReference type="ChEBI" id="CHEBI:61717"/>
        <label>1</label>
    </ligand>
</feature>
<comment type="cofactor">
    <cofactor evidence="1">
        <name>heme c</name>
        <dbReference type="ChEBI" id="CHEBI:61717"/>
    </cofactor>
    <text evidence="1">Binds 8 heme c groups per subunit. One of them, heme-4, is an atypical heme c (unusual heme c binding motif CXXXXCH) and is called P460. Catalysis takes place at heme-4/P460. The other c-type hemes mediate electron transfer to the external electron acceptor, which is a cytochrome c-type protein.</text>
</comment>
<keyword evidence="4" id="KW-0732">Signal</keyword>
<feature type="binding site" description="axial binding residue" evidence="3">
    <location>
        <position position="336"/>
    </location>
    <ligand>
        <name>heme c</name>
        <dbReference type="ChEBI" id="CHEBI:61717"/>
        <label>7</label>
    </ligand>
    <ligandPart>
        <name>Fe</name>
        <dbReference type="ChEBI" id="CHEBI:18248"/>
    </ligandPart>
</feature>
<reference evidence="5 6" key="1">
    <citation type="submission" date="2018-09" db="EMBL/GenBank/DDBJ databases">
        <title>Roseovarius spongiae sp. nov., isolated from a marine sponge.</title>
        <authorList>
            <person name="Zhuang L."/>
            <person name="Luo L."/>
        </authorList>
    </citation>
    <scope>NUCLEOTIDE SEQUENCE [LARGE SCALE GENOMIC DNA]</scope>
    <source>
        <strain evidence="5 6">HN-E21</strain>
    </source>
</reference>
<feature type="binding site" description="covalent" evidence="2">
    <location>
        <position position="254"/>
    </location>
    <ligand>
        <name>heme c</name>
        <dbReference type="ChEBI" id="CHEBI:61717"/>
        <label>1</label>
    </ligand>
</feature>
<keyword evidence="1" id="KW-0560">Oxidoreductase</keyword>
<comment type="caution">
    <text evidence="5">The sequence shown here is derived from an EMBL/GenBank/DDBJ whole genome shotgun (WGS) entry which is preliminary data.</text>
</comment>
<feature type="binding site" description="covalent" evidence="2">
    <location>
        <position position="332"/>
    </location>
    <ligand>
        <name>heme c</name>
        <dbReference type="ChEBI" id="CHEBI:61717"/>
        <label>1</label>
    </ligand>
</feature>
<dbReference type="Proteomes" id="UP000281128">
    <property type="component" value="Unassembled WGS sequence"/>
</dbReference>
<keyword evidence="1 3" id="KW-0408">Iron</keyword>
<feature type="binding site" description="axial binding residue" evidence="3">
    <location>
        <position position="182"/>
    </location>
    <ligand>
        <name>heme c</name>
        <dbReference type="ChEBI" id="CHEBI:61717"/>
        <label>1</label>
    </ligand>
    <ligandPart>
        <name>Fe</name>
        <dbReference type="ChEBI" id="CHEBI:18248"/>
    </ligandPart>
</feature>
<dbReference type="Pfam" id="PF13447">
    <property type="entry name" value="Multi-haem_cyto"/>
    <property type="match status" value="1"/>
</dbReference>
<feature type="binding site" description="axial binding residue" evidence="3">
    <location>
        <position position="480"/>
    </location>
    <ligand>
        <name>heme c</name>
        <dbReference type="ChEBI" id="CHEBI:61717"/>
        <label>7</label>
    </ligand>
    <ligandPart>
        <name>Fe</name>
        <dbReference type="ChEBI" id="CHEBI:18248"/>
    </ligandPart>
</feature>
<gene>
    <name evidence="5" type="ORF">D6850_15175</name>
</gene>
<evidence type="ECO:0000256" key="4">
    <source>
        <dbReference type="SAM" id="SignalP"/>
    </source>
</evidence>
<protein>
    <recommendedName>
        <fullName evidence="1">Hydroxylamine oxidoreductase</fullName>
        <shortName evidence="1">HAO</shortName>
        <ecNumber evidence="1">1.7.2.6</ecNumber>
    </recommendedName>
</protein>
<feature type="binding site" description="covalent" evidence="2">
    <location>
        <position position="264"/>
    </location>
    <ligand>
        <name>heme c</name>
        <dbReference type="ChEBI" id="CHEBI:61717"/>
        <label>1</label>
    </ligand>
</feature>
<organism evidence="5 6">
    <name type="scientific">Roseovarius spongiae</name>
    <dbReference type="NCBI Taxonomy" id="2320272"/>
    <lineage>
        <taxon>Bacteria</taxon>
        <taxon>Pseudomonadati</taxon>
        <taxon>Pseudomonadota</taxon>
        <taxon>Alphaproteobacteria</taxon>
        <taxon>Rhodobacterales</taxon>
        <taxon>Roseobacteraceae</taxon>
        <taxon>Roseovarius</taxon>
    </lineage>
</organism>
<feature type="signal peptide" evidence="4">
    <location>
        <begin position="1"/>
        <end position="28"/>
    </location>
</feature>
<feature type="binding site" description="covalent" evidence="2">
    <location>
        <position position="335"/>
    </location>
    <ligand>
        <name>heme c</name>
        <dbReference type="ChEBI" id="CHEBI:61717"/>
        <label>1</label>
    </ligand>
</feature>
<comment type="function">
    <text evidence="1">Catalyzes the oxidation of hydroxylamine to nitrite. The electrons released in the reaction are partitioned to ammonium monooxygenase and to the respiratory chain. The immediate acceptor of electrons from HAO is cytochrome c-554.</text>
</comment>
<dbReference type="Gene3D" id="1.20.850.10">
    <property type="entry name" value="Hydroxylamine Oxidoreductase, Chain A, domain 2"/>
    <property type="match status" value="1"/>
</dbReference>
<feature type="binding site" description="covalent" evidence="2">
    <location>
        <position position="381"/>
    </location>
    <ligand>
        <name>heme c</name>
        <dbReference type="ChEBI" id="CHEBI:61717"/>
        <label>1</label>
    </ligand>
</feature>
<keyword evidence="6" id="KW-1185">Reference proteome</keyword>
<feature type="chain" id="PRO_5017211170" description="Hydroxylamine oxidoreductase" evidence="4">
    <location>
        <begin position="29"/>
        <end position="526"/>
    </location>
</feature>
<comment type="catalytic activity">
    <reaction evidence="1">
        <text>hydroxylamine + 4 Fe(III)-[cytochrome c] + H2O = 4 Fe(II)-[cytochrome c] + nitrite + 5 H(+)</text>
        <dbReference type="Rhea" id="RHEA:45032"/>
        <dbReference type="Rhea" id="RHEA-COMP:10350"/>
        <dbReference type="Rhea" id="RHEA-COMP:14399"/>
        <dbReference type="ChEBI" id="CHEBI:15377"/>
        <dbReference type="ChEBI" id="CHEBI:15378"/>
        <dbReference type="ChEBI" id="CHEBI:15429"/>
        <dbReference type="ChEBI" id="CHEBI:16301"/>
        <dbReference type="ChEBI" id="CHEBI:29033"/>
        <dbReference type="ChEBI" id="CHEBI:29034"/>
    </reaction>
</comment>
<evidence type="ECO:0000256" key="3">
    <source>
        <dbReference type="PIRSR" id="PIRSR000242-2"/>
    </source>
</evidence>
<comment type="subunit">
    <text evidence="1">Homotrimer.</text>
</comment>
<feature type="binding site" description="covalent" evidence="2">
    <location>
        <position position="284"/>
    </location>
    <ligand>
        <name>heme c</name>
        <dbReference type="ChEBI" id="CHEBI:61717"/>
        <label>1</label>
    </ligand>
</feature>
<comment type="catalytic activity">
    <reaction evidence="1">
        <text>hydroxylamine + 3 Fe(III)-[cytochrome c] = nitric oxide + 3 Fe(II)-[cytochrome c] + 3 H(+)</text>
        <dbReference type="Rhea" id="RHEA:45036"/>
        <dbReference type="Rhea" id="RHEA-COMP:10350"/>
        <dbReference type="Rhea" id="RHEA-COMP:14399"/>
        <dbReference type="ChEBI" id="CHEBI:15378"/>
        <dbReference type="ChEBI" id="CHEBI:15429"/>
        <dbReference type="ChEBI" id="CHEBI:16480"/>
        <dbReference type="ChEBI" id="CHEBI:29033"/>
        <dbReference type="ChEBI" id="CHEBI:29034"/>
    </reaction>
</comment>
<dbReference type="SUPFAM" id="SSF48695">
    <property type="entry name" value="Multiheme cytochromes"/>
    <property type="match status" value="1"/>
</dbReference>
<dbReference type="PIRSF" id="PIRSF000242">
    <property type="entry name" value="HAO"/>
    <property type="match status" value="1"/>
</dbReference>
<accession>A0A3A8AS15</accession>
<dbReference type="GO" id="GO:0046872">
    <property type="term" value="F:metal ion binding"/>
    <property type="evidence" value="ECO:0007669"/>
    <property type="project" value="UniProtKB-UniRule"/>
</dbReference>
<dbReference type="EMBL" id="RAPE01000005">
    <property type="protein sequence ID" value="RKF12851.1"/>
    <property type="molecule type" value="Genomic_DNA"/>
</dbReference>
<feature type="binding site" description="axial binding residue" evidence="3">
    <location>
        <position position="385"/>
    </location>
    <ligand>
        <name>heme c</name>
        <dbReference type="ChEBI" id="CHEBI:61717"/>
        <label>8</label>
    </ligand>
    <ligandPart>
        <name>Fe</name>
        <dbReference type="ChEBI" id="CHEBI:18248"/>
    </ligandPart>
</feature>
<feature type="binding site" description="axial binding residue" evidence="3">
    <location>
        <position position="345"/>
    </location>
    <ligand>
        <name>heme c</name>
        <dbReference type="ChEBI" id="CHEBI:61717"/>
        <label>5</label>
    </ligand>
    <ligandPart>
        <name>Fe</name>
        <dbReference type="ChEBI" id="CHEBI:18248"/>
    </ligandPart>
</feature>
<feature type="binding site" description="covalent" evidence="2">
    <location>
        <position position="281"/>
    </location>
    <ligand>
        <name>heme c</name>
        <dbReference type="ChEBI" id="CHEBI:61717"/>
        <label>1</label>
    </ligand>
</feature>
<sequence length="526" mass="59305">MRVFAGFIKRIAGAACLGLVGMAAPAQAEIPDELFAALGLERNAAPNVLYEAIVKRYRDPEQGYSKGAFADLWEPIAFSKYMSPGLFYEGPDLDFEVSARECVECHQGVTPGWVHSWEKSVHSDLDEIRSLTPADSRFYKQDLIKQVETNLVSMGLLDEGQQLEEVGCVDCHMGIGAEGGNHKTDLHMPDAGDCGQCHLQQFAERESERDTAIWPQGQWPDGRPSHALSMLANYETAIWAGMEEREVAEGCTMCHTAQNTCNSCHTRHEFSAVEARKPEACSTCHNGVDHPEFENFMMSKHGVVYTAHGDEWDWELPLKEAFEKGGQTGPTCQTCHFENDGEYGHNLVQKVRWGFQPMKSIADNLDHEWFEDRKEAWIATCSQCHSDRFARSYFEVIDNVTIDAVEKVEEARTVMQGLYDDKLLVGQTTNRPPPPEPSKDAAGGFYALFWAEGNNPSAIEYEFTEMWEQRLMSVFKGVAHANPGGFTYTNAWSQLLRQGIRIRDEDTRLRERAAMLERIRKLENPE</sequence>
<feature type="binding site" description="axial binding residue" evidence="3">
    <location>
        <position position="301"/>
    </location>
    <ligand>
        <name>heme c</name>
        <dbReference type="ChEBI" id="CHEBI:61717"/>
        <label>8</label>
    </ligand>
    <ligandPart>
        <name>Fe</name>
        <dbReference type="ChEBI" id="CHEBI:18248"/>
    </ligandPart>
</feature>
<dbReference type="RefSeq" id="WP_121168465.1">
    <property type="nucleotide sequence ID" value="NZ_RAPE01000005.1"/>
</dbReference>
<feature type="binding site" description="axial binding residue" evidence="3">
    <location>
        <position position="265"/>
    </location>
    <ligand>
        <name>heme c</name>
        <dbReference type="ChEBI" id="CHEBI:61717"/>
        <label>5</label>
    </ligand>
    <ligandPart>
        <name>Fe</name>
        <dbReference type="ChEBI" id="CHEBI:18248"/>
    </ligandPart>
</feature>
<feature type="binding site" description="covalent" evidence="2">
    <location>
        <position position="384"/>
    </location>
    <ligand>
        <name>heme c</name>
        <dbReference type="ChEBI" id="CHEBI:61717"/>
        <label>8</label>
    </ligand>
</feature>
<feature type="binding site" description="covalent" evidence="2">
    <location>
        <position position="102"/>
    </location>
    <ligand>
        <name>heme c</name>
        <dbReference type="ChEBI" id="CHEBI:61717"/>
        <label>1</label>
    </ligand>
</feature>
<feature type="binding site" description="axial binding residue" evidence="3">
    <location>
        <position position="226"/>
    </location>
    <ligand>
        <name>heme c</name>
        <dbReference type="ChEBI" id="CHEBI:61717"/>
        <label>6</label>
    </ligand>
    <ligandPart>
        <name>Fe</name>
        <dbReference type="ChEBI" id="CHEBI:18248"/>
    </ligandPart>
</feature>
<feature type="binding site" description="covalent" evidence="2">
    <location>
        <position position="197"/>
    </location>
    <ligand>
        <name>heme c</name>
        <dbReference type="ChEBI" id="CHEBI:61717"/>
        <label>1</label>
    </ligand>
</feature>
<dbReference type="GO" id="GO:0047991">
    <property type="term" value="F:hydroxylamine oxidase activity"/>
    <property type="evidence" value="ECO:0007669"/>
    <property type="project" value="UniProtKB-UniRule"/>
</dbReference>
<feature type="binding site" description="axial binding residue" evidence="3">
    <location>
        <position position="255"/>
    </location>
    <ligand>
        <name>heme c</name>
        <dbReference type="ChEBI" id="CHEBI:61717"/>
        <label>4</label>
    </ligand>
    <ligandPart>
        <name>Fe</name>
        <dbReference type="ChEBI" id="CHEBI:18248"/>
    </ligandPart>
</feature>
<evidence type="ECO:0000256" key="1">
    <source>
        <dbReference type="PIRNR" id="PIRNR000242"/>
    </source>
</evidence>
<dbReference type="CDD" id="cd08168">
    <property type="entry name" value="Cytochrom_C3"/>
    <property type="match status" value="1"/>
</dbReference>
<name>A0A3A8AS15_9RHOB</name>
<feature type="binding site" description="covalent" evidence="2">
    <location>
        <position position="105"/>
    </location>
    <ligand>
        <name>heme c</name>
        <dbReference type="ChEBI" id="CHEBI:61717"/>
        <label>1</label>
    </ligand>
</feature>
<feature type="binding site" description="axial binding residue" evidence="3">
    <location>
        <position position="122"/>
    </location>
    <ligand>
        <name>heme c</name>
        <dbReference type="ChEBI" id="CHEBI:61717"/>
        <label>3</label>
    </ligand>
    <ligandPart>
        <name>Fe</name>
        <dbReference type="ChEBI" id="CHEBI:18248"/>
    </ligandPart>
</feature>
<dbReference type="AlphaFoldDB" id="A0A3A8AS15"/>
<feature type="binding site" description="covalent" evidence="2">
    <location>
        <position position="261"/>
    </location>
    <ligand>
        <name>heme c</name>
        <dbReference type="ChEBI" id="CHEBI:61717"/>
        <label>1</label>
    </ligand>
</feature>
<dbReference type="OrthoDB" id="9814800at2"/>
<feature type="binding site" description="axial binding residue" evidence="3">
    <location>
        <position position="198"/>
    </location>
    <ligand>
        <name>heme c</name>
        <dbReference type="ChEBI" id="CHEBI:61717"/>
        <label>3</label>
    </ligand>
    <ligandPart>
        <name>Fe</name>
        <dbReference type="ChEBI" id="CHEBI:18248"/>
    </ligandPart>
</feature>
<evidence type="ECO:0000313" key="6">
    <source>
        <dbReference type="Proteomes" id="UP000281128"/>
    </source>
</evidence>
<evidence type="ECO:0000256" key="2">
    <source>
        <dbReference type="PIRSR" id="PIRSR000242-1"/>
    </source>
</evidence>
<keyword evidence="1 2" id="KW-0349">Heme</keyword>
<dbReference type="SMR" id="A0A3A8AS15"/>
<feature type="binding site" description="covalent" evidence="2">
    <location>
        <position position="168"/>
    </location>
    <ligand>
        <name>heme c</name>
        <dbReference type="ChEBI" id="CHEBI:61717"/>
        <label>1</label>
    </ligand>
</feature>
<feature type="binding site" description="axial binding residue" evidence="3">
    <location>
        <position position="268"/>
    </location>
    <ligand>
        <name>heme c</name>
        <dbReference type="ChEBI" id="CHEBI:61717"/>
        <label>2</label>
    </ligand>
    <ligandPart>
        <name>Fe</name>
        <dbReference type="ChEBI" id="CHEBI:18248"/>
    </ligandPart>
</feature>